<feature type="coiled-coil region" evidence="5">
    <location>
        <begin position="73"/>
        <end position="121"/>
    </location>
</feature>
<dbReference type="GO" id="GO:0036159">
    <property type="term" value="P:inner dynein arm assembly"/>
    <property type="evidence" value="ECO:0007669"/>
    <property type="project" value="InterPro"/>
</dbReference>
<evidence type="ECO:0000256" key="4">
    <source>
        <dbReference type="ARBA" id="ARBA00045182"/>
    </source>
</evidence>
<dbReference type="InterPro" id="IPR033290">
    <property type="entry name" value="CCDC39"/>
</dbReference>
<keyword evidence="3 5" id="KW-0175">Coiled coil</keyword>
<gene>
    <name evidence="6" type="ORF">TMI583_LOCUS47418</name>
</gene>
<dbReference type="GO" id="GO:0005576">
    <property type="term" value="C:extracellular region"/>
    <property type="evidence" value="ECO:0007669"/>
    <property type="project" value="GOC"/>
</dbReference>
<reference evidence="6" key="1">
    <citation type="submission" date="2021-02" db="EMBL/GenBank/DDBJ databases">
        <authorList>
            <person name="Nowell W R."/>
        </authorList>
    </citation>
    <scope>NUCLEOTIDE SEQUENCE</scope>
</reference>
<feature type="non-terminal residue" evidence="6">
    <location>
        <position position="1"/>
    </location>
</feature>
<evidence type="ECO:0000256" key="2">
    <source>
        <dbReference type="ARBA" id="ARBA00016725"/>
    </source>
</evidence>
<evidence type="ECO:0000256" key="3">
    <source>
        <dbReference type="ARBA" id="ARBA00023054"/>
    </source>
</evidence>
<organism evidence="6 7">
    <name type="scientific">Didymodactylos carnosus</name>
    <dbReference type="NCBI Taxonomy" id="1234261"/>
    <lineage>
        <taxon>Eukaryota</taxon>
        <taxon>Metazoa</taxon>
        <taxon>Spiralia</taxon>
        <taxon>Gnathifera</taxon>
        <taxon>Rotifera</taxon>
        <taxon>Eurotatoria</taxon>
        <taxon>Bdelloidea</taxon>
        <taxon>Philodinida</taxon>
        <taxon>Philodinidae</taxon>
        <taxon>Didymodactylos</taxon>
    </lineage>
</organism>
<comment type="caution">
    <text evidence="6">The sequence shown here is derived from an EMBL/GenBank/DDBJ whole genome shotgun (WGS) entry which is preliminary data.</text>
</comment>
<dbReference type="GO" id="GO:0005930">
    <property type="term" value="C:axoneme"/>
    <property type="evidence" value="ECO:0007669"/>
    <property type="project" value="InterPro"/>
</dbReference>
<comment type="function">
    <text evidence="4">Required for assembly of dynein regulatory complex (DRC) and inner dynein arm (IDA) complexes, which are responsible for ciliary beat regulation, thereby playing a central role in motility in cilia and flagella. Probably acts together with CCDC40 to form a molecular ruler that determines the 96 nanometer (nm) repeat length and arrangements of components in cilia and flagella. Not required for outer dynein arm complexes assembly.</text>
</comment>
<comment type="similarity">
    <text evidence="1">Belongs to the CCDC39 family.</text>
</comment>
<evidence type="ECO:0000256" key="1">
    <source>
        <dbReference type="ARBA" id="ARBA00005805"/>
    </source>
</evidence>
<dbReference type="Pfam" id="PF24161">
    <property type="entry name" value="CCDC39"/>
    <property type="match status" value="1"/>
</dbReference>
<accession>A0A8S2XBP0</accession>
<sequence length="152" mass="18138">MDTTGLQVELDKTASDFRKSHQHRQDLIQRSEQMIEQMQSRDRDIDLLAVQLVKIKAEARSVEELIIEKKEFYKNEQRNNNERQLQMSVAERQAAKLRLQYDDAEKNRLLYENELSGLRRVVKRTEKDKDMSYALLGQMKKQLIDKRQQLDD</sequence>
<proteinExistence type="inferred from homology"/>
<name>A0A8S2XBP0_9BILA</name>
<dbReference type="GO" id="GO:0060285">
    <property type="term" value="P:cilium-dependent cell motility"/>
    <property type="evidence" value="ECO:0007669"/>
    <property type="project" value="TreeGrafter"/>
</dbReference>
<dbReference type="GO" id="GO:0060287">
    <property type="term" value="P:epithelial cilium movement involved in determination of left/right asymmetry"/>
    <property type="evidence" value="ECO:0007669"/>
    <property type="project" value="TreeGrafter"/>
</dbReference>
<dbReference type="PANTHER" id="PTHR18962">
    <property type="entry name" value="COILED-COIL DOMAIN-CONTAINING PROTEIN 39"/>
    <property type="match status" value="1"/>
</dbReference>
<dbReference type="AlphaFoldDB" id="A0A8S2XBP0"/>
<dbReference type="PANTHER" id="PTHR18962:SF0">
    <property type="entry name" value="COILED-COIL DOMAIN-CONTAINING PROTEIN 39"/>
    <property type="match status" value="1"/>
</dbReference>
<dbReference type="Proteomes" id="UP000682733">
    <property type="component" value="Unassembled WGS sequence"/>
</dbReference>
<evidence type="ECO:0000313" key="6">
    <source>
        <dbReference type="EMBL" id="CAF4487353.1"/>
    </source>
</evidence>
<evidence type="ECO:0000256" key="5">
    <source>
        <dbReference type="SAM" id="Coils"/>
    </source>
</evidence>
<protein>
    <recommendedName>
        <fullName evidence="2">Coiled-coil domain-containing protein 39</fullName>
    </recommendedName>
</protein>
<evidence type="ECO:0000313" key="7">
    <source>
        <dbReference type="Proteomes" id="UP000682733"/>
    </source>
</evidence>
<dbReference type="EMBL" id="CAJOBA010091712">
    <property type="protein sequence ID" value="CAF4487353.1"/>
    <property type="molecule type" value="Genomic_DNA"/>
</dbReference>